<dbReference type="GO" id="GO:0015627">
    <property type="term" value="C:type II protein secretion system complex"/>
    <property type="evidence" value="ECO:0007669"/>
    <property type="project" value="InterPro"/>
</dbReference>
<protein>
    <recommendedName>
        <fullName evidence="4">MSHA pilin protein MshC</fullName>
    </recommendedName>
</protein>
<accession>A0A5C1E5K5</accession>
<evidence type="ECO:0008006" key="4">
    <source>
        <dbReference type="Google" id="ProtNLM"/>
    </source>
</evidence>
<gene>
    <name evidence="2" type="ORF">OTERR_05080</name>
</gene>
<reference evidence="2 3" key="1">
    <citation type="submission" date="2017-07" db="EMBL/GenBank/DDBJ databases">
        <title>Complete genome sequence of Oryzomicrobium terrae TPP412.</title>
        <authorList>
            <person name="Chiu L.-W."/>
            <person name="Lo K.-J."/>
            <person name="Tsai Y.-M."/>
            <person name="Lin S.-S."/>
            <person name="Kuo C.-H."/>
            <person name="Liu C.-T."/>
        </authorList>
    </citation>
    <scope>NUCLEOTIDE SEQUENCE [LARGE SCALE GENOMIC DNA]</scope>
    <source>
        <strain evidence="2 3">TPP412</strain>
    </source>
</reference>
<dbReference type="InterPro" id="IPR045584">
    <property type="entry name" value="Pilin-like"/>
</dbReference>
<dbReference type="GO" id="GO:0005886">
    <property type="term" value="C:plasma membrane"/>
    <property type="evidence" value="ECO:0007669"/>
    <property type="project" value="UniProtKB-SubCell"/>
</dbReference>
<evidence type="ECO:0000313" key="2">
    <source>
        <dbReference type="EMBL" id="QEL63984.1"/>
    </source>
</evidence>
<dbReference type="AlphaFoldDB" id="A0A5C1E5K5"/>
<proteinExistence type="predicted"/>
<organism evidence="2 3">
    <name type="scientific">Oryzomicrobium terrae</name>
    <dbReference type="NCBI Taxonomy" id="1735038"/>
    <lineage>
        <taxon>Bacteria</taxon>
        <taxon>Pseudomonadati</taxon>
        <taxon>Pseudomonadota</taxon>
        <taxon>Betaproteobacteria</taxon>
        <taxon>Rhodocyclales</taxon>
        <taxon>Rhodocyclaceae</taxon>
        <taxon>Oryzomicrobium</taxon>
    </lineage>
</organism>
<dbReference type="EMBL" id="CP022579">
    <property type="protein sequence ID" value="QEL63984.1"/>
    <property type="molecule type" value="Genomic_DNA"/>
</dbReference>
<dbReference type="KEGG" id="otr:OTERR_05080"/>
<dbReference type="PROSITE" id="PS00409">
    <property type="entry name" value="PROKAR_NTER_METHYL"/>
    <property type="match status" value="1"/>
</dbReference>
<evidence type="ECO:0000256" key="1">
    <source>
        <dbReference type="SAM" id="Phobius"/>
    </source>
</evidence>
<dbReference type="Gene3D" id="3.30.700.10">
    <property type="entry name" value="Glycoprotein, Type 4 Pilin"/>
    <property type="match status" value="1"/>
</dbReference>
<dbReference type="Proteomes" id="UP000323671">
    <property type="component" value="Chromosome"/>
</dbReference>
<keyword evidence="1" id="KW-0812">Transmembrane</keyword>
<keyword evidence="3" id="KW-1185">Reference proteome</keyword>
<dbReference type="Pfam" id="PF07963">
    <property type="entry name" value="N_methyl"/>
    <property type="match status" value="1"/>
</dbReference>
<feature type="transmembrane region" description="Helical" evidence="1">
    <location>
        <begin position="21"/>
        <end position="44"/>
    </location>
</feature>
<name>A0A5C1E5K5_9RHOO</name>
<evidence type="ECO:0000313" key="3">
    <source>
        <dbReference type="Proteomes" id="UP000323671"/>
    </source>
</evidence>
<keyword evidence="1" id="KW-1133">Transmembrane helix</keyword>
<dbReference type="InterPro" id="IPR012902">
    <property type="entry name" value="N_methyl_site"/>
</dbReference>
<dbReference type="SUPFAM" id="SSF54523">
    <property type="entry name" value="Pili subunits"/>
    <property type="match status" value="1"/>
</dbReference>
<dbReference type="NCBIfam" id="TIGR02532">
    <property type="entry name" value="IV_pilin_GFxxxE"/>
    <property type="match status" value="1"/>
</dbReference>
<sequence>MFRRLQRQTLCHKAAPVLRPAGGFTLVELVITLILVGILAAVAIPRFVGPGAFESRSVFEQTRAALQLAQKLAVARRGQVFVCLSGPGAVYSLTVASDAACAAPLADPVSGGAMVYAGQAGRSSVTYATNPATQGFSFNGLGQPVGLAGRVALTVSGGEAGDVARTLFVEAETGYVHSTP</sequence>
<keyword evidence="1" id="KW-0472">Membrane</keyword>
<dbReference type="GO" id="GO:0015628">
    <property type="term" value="P:protein secretion by the type II secretion system"/>
    <property type="evidence" value="ECO:0007669"/>
    <property type="project" value="InterPro"/>
</dbReference>